<accession>A0A8F2JC84</accession>
<dbReference type="InterPro" id="IPR044038">
    <property type="entry name" value="dATP/dGTP_diPOhydrolase_N"/>
</dbReference>
<evidence type="ECO:0000259" key="1">
    <source>
        <dbReference type="Pfam" id="PF18909"/>
    </source>
</evidence>
<dbReference type="Pfam" id="PF18909">
    <property type="entry name" value="dGTP_diPhyd_N"/>
    <property type="match status" value="1"/>
</dbReference>
<dbReference type="Proteomes" id="UP000693765">
    <property type="component" value="Segment"/>
</dbReference>
<dbReference type="EMBL" id="MW831865">
    <property type="protein sequence ID" value="QWT56571.1"/>
    <property type="molecule type" value="Genomic_DNA"/>
</dbReference>
<feature type="domain" description="dATP/dGTP diphosphohydrolase N-terminal" evidence="1">
    <location>
        <begin position="108"/>
        <end position="203"/>
    </location>
</feature>
<keyword evidence="3" id="KW-1185">Reference proteome</keyword>
<reference evidence="2" key="1">
    <citation type="submission" date="2021-03" db="EMBL/GenBank/DDBJ databases">
        <authorList>
            <person name="Tong Y."/>
            <person name="Zhang W."/>
            <person name="Tian F."/>
            <person name="Li J."/>
            <person name="He X."/>
        </authorList>
    </citation>
    <scope>NUCLEOTIDE SEQUENCE</scope>
</reference>
<proteinExistence type="predicted"/>
<name>A0A8F2JC84_9CAUD</name>
<evidence type="ECO:0000313" key="3">
    <source>
        <dbReference type="Proteomes" id="UP000693765"/>
    </source>
</evidence>
<evidence type="ECO:0000313" key="2">
    <source>
        <dbReference type="EMBL" id="QWT56571.1"/>
    </source>
</evidence>
<sequence>MNQTAHAKAYRVGLVTAEDVGNGVVKDSLVYLHSQVPGSPDLFYFIPSPESEEGFPLRMNQVTREPAFDHVVPAYSDEAVPVNESVVLDVADLSAEVPQPTAPQGRGGGLKYDAGKPRPTLLMRGCAWALQGVSAVLAFGAAKYKEDSWREVENGVSRYSDALMRHLLAWLGGEENDEESGMPHLWHAATNIMFLIELTRNKENA</sequence>
<protein>
    <recommendedName>
        <fullName evidence="1">dATP/dGTP diphosphohydrolase N-terminal domain-containing protein</fullName>
    </recommendedName>
</protein>
<organism evidence="2 3">
    <name type="scientific">Stenotrophomonas phage BUCT598</name>
    <dbReference type="NCBI Taxonomy" id="2834253"/>
    <lineage>
        <taxon>Viruses</taxon>
        <taxon>Duplodnaviria</taxon>
        <taxon>Heunggongvirae</taxon>
        <taxon>Uroviricota</taxon>
        <taxon>Caudoviricetes</taxon>
        <taxon>Autographivirales</taxon>
        <taxon>Autonotataviridae</taxon>
        <taxon>Gujervirinae</taxon>
        <taxon>Smasvirus</taxon>
        <taxon>Smasvirus BUCT598</taxon>
    </lineage>
</organism>